<comment type="caution">
    <text evidence="3">The sequence shown here is derived from an EMBL/GenBank/DDBJ whole genome shotgun (WGS) entry which is preliminary data.</text>
</comment>
<keyword evidence="4" id="KW-1185">Reference proteome</keyword>
<feature type="signal peptide" evidence="2">
    <location>
        <begin position="1"/>
        <end position="22"/>
    </location>
</feature>
<proteinExistence type="inferred from homology"/>
<dbReference type="CDD" id="cd07012">
    <property type="entry name" value="PBP2_Bug_TTT"/>
    <property type="match status" value="1"/>
</dbReference>
<evidence type="ECO:0000313" key="4">
    <source>
        <dbReference type="Proteomes" id="UP000541185"/>
    </source>
</evidence>
<name>A0A848HAU9_9BURK</name>
<dbReference type="EMBL" id="JABBFX010000003">
    <property type="protein sequence ID" value="NML47587.1"/>
    <property type="molecule type" value="Genomic_DNA"/>
</dbReference>
<protein>
    <submittedName>
        <fullName evidence="3">Tripartite tricarboxylate transporter substrate binding protein</fullName>
    </submittedName>
</protein>
<dbReference type="Gene3D" id="3.40.190.150">
    <property type="entry name" value="Bordetella uptake gene, domain 1"/>
    <property type="match status" value="1"/>
</dbReference>
<gene>
    <name evidence="3" type="ORF">HHL11_27810</name>
</gene>
<dbReference type="PIRSF" id="PIRSF017082">
    <property type="entry name" value="YflP"/>
    <property type="match status" value="1"/>
</dbReference>
<dbReference type="AlphaFoldDB" id="A0A848HAU9"/>
<sequence>MQSFTRAALALAFAATAGASLAQSYPSRPIRLVVPYTAGGSADVMGRAIGQYLSIALKQPVIVDNKPGADGLIGADAVAKAPADGYTLLFGPNALYSIFPQMHPKAPMNVRRDLEPVAGVTSAPMVMAVTATLPANTVPELIAYAKANPGNVSFGSAGNSSLQRMIGESFALGAGLKMIHVPYKGTSQAATDLASGQLKVLYGSTTSIDPLVKAGKARILAVTSSKRFPVVAELPSIGESVKAWPDLITFQGIFAPKGTPKEVVDRIAREVIAASHTPEFQQVLKANAFAAKAEDATAFRASLERDYETMARVIQAANIQPEE</sequence>
<dbReference type="RefSeq" id="WP_169421854.1">
    <property type="nucleotide sequence ID" value="NZ_JABBFX010000003.1"/>
</dbReference>
<accession>A0A848HAU9</accession>
<keyword evidence="2" id="KW-0732">Signal</keyword>
<dbReference type="Gene3D" id="3.40.190.10">
    <property type="entry name" value="Periplasmic binding protein-like II"/>
    <property type="match status" value="1"/>
</dbReference>
<evidence type="ECO:0000256" key="2">
    <source>
        <dbReference type="SAM" id="SignalP"/>
    </source>
</evidence>
<dbReference type="InterPro" id="IPR005064">
    <property type="entry name" value="BUG"/>
</dbReference>
<feature type="chain" id="PRO_5032922380" evidence="2">
    <location>
        <begin position="23"/>
        <end position="323"/>
    </location>
</feature>
<dbReference type="PANTHER" id="PTHR42928">
    <property type="entry name" value="TRICARBOXYLATE-BINDING PROTEIN"/>
    <property type="match status" value="1"/>
</dbReference>
<dbReference type="PANTHER" id="PTHR42928:SF5">
    <property type="entry name" value="BLR1237 PROTEIN"/>
    <property type="match status" value="1"/>
</dbReference>
<reference evidence="3 4" key="1">
    <citation type="submission" date="2020-04" db="EMBL/GenBank/DDBJ databases">
        <title>Ramlibacter sp. G-1-2-2 isolated from soil.</title>
        <authorList>
            <person name="Dahal R.H."/>
        </authorList>
    </citation>
    <scope>NUCLEOTIDE SEQUENCE [LARGE SCALE GENOMIC DNA]</scope>
    <source>
        <strain evidence="3 4">G-1-2-2</strain>
    </source>
</reference>
<evidence type="ECO:0000256" key="1">
    <source>
        <dbReference type="ARBA" id="ARBA00006987"/>
    </source>
</evidence>
<organism evidence="3 4">
    <name type="scientific">Ramlibacter agri</name>
    <dbReference type="NCBI Taxonomy" id="2728837"/>
    <lineage>
        <taxon>Bacteria</taxon>
        <taxon>Pseudomonadati</taxon>
        <taxon>Pseudomonadota</taxon>
        <taxon>Betaproteobacteria</taxon>
        <taxon>Burkholderiales</taxon>
        <taxon>Comamonadaceae</taxon>
        <taxon>Ramlibacter</taxon>
    </lineage>
</organism>
<dbReference type="SUPFAM" id="SSF53850">
    <property type="entry name" value="Periplasmic binding protein-like II"/>
    <property type="match status" value="1"/>
</dbReference>
<evidence type="ECO:0000313" key="3">
    <source>
        <dbReference type="EMBL" id="NML47587.1"/>
    </source>
</evidence>
<comment type="similarity">
    <text evidence="1">Belongs to the UPF0065 (bug) family.</text>
</comment>
<dbReference type="Proteomes" id="UP000541185">
    <property type="component" value="Unassembled WGS sequence"/>
</dbReference>
<dbReference type="InterPro" id="IPR042100">
    <property type="entry name" value="Bug_dom1"/>
</dbReference>
<dbReference type="Pfam" id="PF03401">
    <property type="entry name" value="TctC"/>
    <property type="match status" value="1"/>
</dbReference>